<proteinExistence type="predicted"/>
<dbReference type="AlphaFoldDB" id="A0A9W5TZS1"/>
<feature type="transmembrane region" description="Helical" evidence="1">
    <location>
        <begin position="60"/>
        <end position="81"/>
    </location>
</feature>
<evidence type="ECO:0000313" key="2">
    <source>
        <dbReference type="EMBL" id="GGB52321.1"/>
    </source>
</evidence>
<organism evidence="2 3">
    <name type="scientific">Lentibacillus populi</name>
    <dbReference type="NCBI Taxonomy" id="1827502"/>
    <lineage>
        <taxon>Bacteria</taxon>
        <taxon>Bacillati</taxon>
        <taxon>Bacillota</taxon>
        <taxon>Bacilli</taxon>
        <taxon>Bacillales</taxon>
        <taxon>Bacillaceae</taxon>
        <taxon>Lentibacillus</taxon>
    </lineage>
</organism>
<keyword evidence="1" id="KW-1133">Transmembrane helix</keyword>
<reference evidence="2" key="2">
    <citation type="submission" date="2020-09" db="EMBL/GenBank/DDBJ databases">
        <authorList>
            <person name="Sun Q."/>
            <person name="Zhou Y."/>
        </authorList>
    </citation>
    <scope>NUCLEOTIDE SEQUENCE</scope>
    <source>
        <strain evidence="2">CGMCC 1.15454</strain>
    </source>
</reference>
<feature type="transmembrane region" description="Helical" evidence="1">
    <location>
        <begin position="27"/>
        <end position="48"/>
    </location>
</feature>
<comment type="caution">
    <text evidence="2">The sequence shown here is derived from an EMBL/GenBank/DDBJ whole genome shotgun (WGS) entry which is preliminary data.</text>
</comment>
<keyword evidence="3" id="KW-1185">Reference proteome</keyword>
<name>A0A9W5TZS1_9BACI</name>
<evidence type="ECO:0000256" key="1">
    <source>
        <dbReference type="SAM" id="Phobius"/>
    </source>
</evidence>
<gene>
    <name evidence="2" type="ORF">GCM10011409_32350</name>
</gene>
<dbReference type="Proteomes" id="UP000621492">
    <property type="component" value="Unassembled WGS sequence"/>
</dbReference>
<feature type="transmembrane region" description="Helical" evidence="1">
    <location>
        <begin position="93"/>
        <end position="113"/>
    </location>
</feature>
<sequence length="178" mass="20021">MQTTDSVQLQITIVNAKSVIKIFSSMILSVLVIISMLSAFAIFYPIMIGAFDRPVTLQDIFIAACSHLLISMLSISITIYLSWMTRVKTVSSWLLLVLVLLISLVKGGLVGVLPQFMSYITWVIPPAFSIVDLLGDDSLLINARLLLEWMYVLIYSGVLFFLFVMRIRKRNVMNNGTH</sequence>
<keyword evidence="1" id="KW-0472">Membrane</keyword>
<reference evidence="2" key="1">
    <citation type="journal article" date="2014" name="Int. J. Syst. Evol. Microbiol.">
        <title>Complete genome sequence of Corynebacterium casei LMG S-19264T (=DSM 44701T), isolated from a smear-ripened cheese.</title>
        <authorList>
            <consortium name="US DOE Joint Genome Institute (JGI-PGF)"/>
            <person name="Walter F."/>
            <person name="Albersmeier A."/>
            <person name="Kalinowski J."/>
            <person name="Ruckert C."/>
        </authorList>
    </citation>
    <scope>NUCLEOTIDE SEQUENCE</scope>
    <source>
        <strain evidence="2">CGMCC 1.15454</strain>
    </source>
</reference>
<dbReference type="EMBL" id="BMJD01000031">
    <property type="protein sequence ID" value="GGB52321.1"/>
    <property type="molecule type" value="Genomic_DNA"/>
</dbReference>
<evidence type="ECO:0000313" key="3">
    <source>
        <dbReference type="Proteomes" id="UP000621492"/>
    </source>
</evidence>
<keyword evidence="1" id="KW-0812">Transmembrane</keyword>
<accession>A0A9W5TZS1</accession>
<feature type="transmembrane region" description="Helical" evidence="1">
    <location>
        <begin position="146"/>
        <end position="165"/>
    </location>
</feature>
<protein>
    <submittedName>
        <fullName evidence="2">Uncharacterized protein</fullName>
    </submittedName>
</protein>